<feature type="region of interest" description="Disordered" evidence="1">
    <location>
        <begin position="1"/>
        <end position="23"/>
    </location>
</feature>
<evidence type="ECO:0000313" key="2">
    <source>
        <dbReference type="EMBL" id="GLK67387.1"/>
    </source>
</evidence>
<gene>
    <name evidence="2" type="ORF">GCM10008179_10250</name>
</gene>
<reference evidence="2" key="2">
    <citation type="submission" date="2023-01" db="EMBL/GenBank/DDBJ databases">
        <authorList>
            <person name="Sun Q."/>
            <person name="Evtushenko L."/>
        </authorList>
    </citation>
    <scope>NUCLEOTIDE SEQUENCE</scope>
    <source>
        <strain evidence="2">VKM B-2347</strain>
    </source>
</reference>
<dbReference type="AlphaFoldDB" id="A0A9W6IZ77"/>
<evidence type="ECO:0000313" key="3">
    <source>
        <dbReference type="Proteomes" id="UP001143372"/>
    </source>
</evidence>
<accession>A0A9W6IZ77</accession>
<protein>
    <recommendedName>
        <fullName evidence="4">BrnA antitoxin family protein</fullName>
    </recommendedName>
</protein>
<evidence type="ECO:0008006" key="4">
    <source>
        <dbReference type="Google" id="ProtNLM"/>
    </source>
</evidence>
<reference evidence="2" key="1">
    <citation type="journal article" date="2014" name="Int. J. Syst. Evol. Microbiol.">
        <title>Complete genome sequence of Corynebacterium casei LMG S-19264T (=DSM 44701T), isolated from a smear-ripened cheese.</title>
        <authorList>
            <consortium name="US DOE Joint Genome Institute (JGI-PGF)"/>
            <person name="Walter F."/>
            <person name="Albersmeier A."/>
            <person name="Kalinowski J."/>
            <person name="Ruckert C."/>
        </authorList>
    </citation>
    <scope>NUCLEOTIDE SEQUENCE</scope>
    <source>
        <strain evidence="2">VKM B-2347</strain>
    </source>
</reference>
<keyword evidence="3" id="KW-1185">Reference proteome</keyword>
<dbReference type="Proteomes" id="UP001143372">
    <property type="component" value="Unassembled WGS sequence"/>
</dbReference>
<dbReference type="RefSeq" id="WP_271167630.1">
    <property type="nucleotide sequence ID" value="NZ_BSFI01000004.1"/>
</dbReference>
<organism evidence="2 3">
    <name type="scientific">Hansschlegelia plantiphila</name>
    <dbReference type="NCBI Taxonomy" id="374655"/>
    <lineage>
        <taxon>Bacteria</taxon>
        <taxon>Pseudomonadati</taxon>
        <taxon>Pseudomonadota</taxon>
        <taxon>Alphaproteobacteria</taxon>
        <taxon>Hyphomicrobiales</taxon>
        <taxon>Methylopilaceae</taxon>
        <taxon>Hansschlegelia</taxon>
    </lineage>
</organism>
<dbReference type="EMBL" id="BSFI01000004">
    <property type="protein sequence ID" value="GLK67387.1"/>
    <property type="molecule type" value="Genomic_DNA"/>
</dbReference>
<name>A0A9W6IZ77_9HYPH</name>
<evidence type="ECO:0000256" key="1">
    <source>
        <dbReference type="SAM" id="MobiDB-lite"/>
    </source>
</evidence>
<proteinExistence type="predicted"/>
<sequence>MTEREPATKPASTEAWVDPDDAPELDDDFFERADEYVGETLVRRGRPKSDAPKRQVTIRLDEDVLDRLRATGPGWQTRLNAILRDWMKRDAA</sequence>
<comment type="caution">
    <text evidence="2">The sequence shown here is derived from an EMBL/GenBank/DDBJ whole genome shotgun (WGS) entry which is preliminary data.</text>
</comment>
<dbReference type="Pfam" id="PF14384">
    <property type="entry name" value="BrnA_antitoxin"/>
    <property type="match status" value="1"/>
</dbReference>
<dbReference type="InterPro" id="IPR025528">
    <property type="entry name" value="BrnA_antitoxin"/>
</dbReference>